<keyword evidence="9" id="KW-0560">Oxidoreductase</keyword>
<evidence type="ECO:0000256" key="1">
    <source>
        <dbReference type="ARBA" id="ARBA00001974"/>
    </source>
</evidence>
<dbReference type="Gene3D" id="3.50.50.60">
    <property type="entry name" value="FAD/NAD(P)-binding domain"/>
    <property type="match status" value="1"/>
</dbReference>
<organism evidence="15 16">
    <name type="scientific">Alkalihalobacillus trypoxylicola</name>
    <dbReference type="NCBI Taxonomy" id="519424"/>
    <lineage>
        <taxon>Bacteria</taxon>
        <taxon>Bacillati</taxon>
        <taxon>Bacillota</taxon>
        <taxon>Bacilli</taxon>
        <taxon>Bacillales</taxon>
        <taxon>Bacillaceae</taxon>
        <taxon>Alkalihalobacillus</taxon>
    </lineage>
</organism>
<dbReference type="PANTHER" id="PTHR42802">
    <property type="entry name" value="MONOOXYGENASE"/>
    <property type="match status" value="1"/>
</dbReference>
<evidence type="ECO:0000256" key="8">
    <source>
        <dbReference type="ARBA" id="ARBA00022857"/>
    </source>
</evidence>
<accession>A0A162EZT1</accession>
<dbReference type="STRING" id="519424.AZF04_14985"/>
<sequence length="435" mass="50824">MEEPKIYDLIGIGIGPFNLSLAALIDPLEEYETLFFEQKQEFNWHPGMLIEGMDLQTPFLADLVTFANPTSPYSFLNYLHTQNRLYPFYFFNSFDIPREEYNEYCKWVASQLNHCFFDYRVVDVEEISSKPNSYYQVVVKNGKSNVEETYFSKHIVIGTGSIPFIPKDFKPFKEEHVIHTSQYLYHEEELKRGKAITLVGSGQSAAEVFLDLLRKQNNHEYKLTWYTRSAGIFQKEEAKIGKEVFSPDYVDYFHQLSFQQRKDALEDLNSLRNGVDPKILRNIYDLLYNRSINEQLPVKIQPATEVNGVTEGEELPLQLTCNQWQEGQSFTEETDRVILATGYKPNLPDWLSKFKEDIIWEDEKRFKVSNDYRIEFKDKRKNHMFTLTNIEHSHGASATNLGLSVLRNQMIINTLAGKSIYPIPKRTIFQQFSPN</sequence>
<dbReference type="EC" id="1.14.13.59" evidence="4"/>
<evidence type="ECO:0000256" key="6">
    <source>
        <dbReference type="ARBA" id="ARBA00022630"/>
    </source>
</evidence>
<reference evidence="15" key="1">
    <citation type="submission" date="2016-02" db="EMBL/GenBank/DDBJ databases">
        <title>Genome sequence of Bacillus trypoxylicola KCTC 13244(T).</title>
        <authorList>
            <person name="Jeong H."/>
            <person name="Park S.-H."/>
            <person name="Choi S.-K."/>
        </authorList>
    </citation>
    <scope>NUCLEOTIDE SEQUENCE [LARGE SCALE GENOMIC DNA]</scope>
    <source>
        <strain evidence="15">KCTC 13244</strain>
    </source>
</reference>
<dbReference type="SUPFAM" id="SSF51905">
    <property type="entry name" value="FAD/NAD(P)-binding domain"/>
    <property type="match status" value="2"/>
</dbReference>
<comment type="caution">
    <text evidence="15">The sequence shown here is derived from an EMBL/GenBank/DDBJ whole genome shotgun (WGS) entry which is preliminary data.</text>
</comment>
<keyword evidence="15" id="KW-0503">Monooxygenase</keyword>
<evidence type="ECO:0000256" key="2">
    <source>
        <dbReference type="ARBA" id="ARBA00004924"/>
    </source>
</evidence>
<evidence type="ECO:0000256" key="7">
    <source>
        <dbReference type="ARBA" id="ARBA00022827"/>
    </source>
</evidence>
<evidence type="ECO:0000256" key="5">
    <source>
        <dbReference type="ARBA" id="ARBA00016406"/>
    </source>
</evidence>
<comment type="similarity">
    <text evidence="3">Belongs to the lysine N(6)-hydroxylase/L-ornithine N(5)-oxygenase family.</text>
</comment>
<keyword evidence="8" id="KW-0521">NADP</keyword>
<dbReference type="EMBL" id="LTAO01000003">
    <property type="protein sequence ID" value="KYG34131.1"/>
    <property type="molecule type" value="Genomic_DNA"/>
</dbReference>
<dbReference type="InterPro" id="IPR025700">
    <property type="entry name" value="Lys/Orn_oxygenase"/>
</dbReference>
<dbReference type="InterPro" id="IPR036188">
    <property type="entry name" value="FAD/NAD-bd_sf"/>
</dbReference>
<evidence type="ECO:0000256" key="11">
    <source>
        <dbReference type="ARBA" id="ARBA00031158"/>
    </source>
</evidence>
<comment type="pathway">
    <text evidence="2">Siderophore biosynthesis.</text>
</comment>
<dbReference type="GO" id="GO:0047091">
    <property type="term" value="F:L-lysine 6-monooxygenase (NADPH) activity"/>
    <property type="evidence" value="ECO:0007669"/>
    <property type="project" value="UniProtKB-EC"/>
</dbReference>
<gene>
    <name evidence="15" type="ORF">AZF04_14985</name>
</gene>
<dbReference type="PANTHER" id="PTHR42802:SF1">
    <property type="entry name" value="L-ORNITHINE N(5)-MONOOXYGENASE"/>
    <property type="match status" value="1"/>
</dbReference>
<evidence type="ECO:0000313" key="16">
    <source>
        <dbReference type="Proteomes" id="UP000075806"/>
    </source>
</evidence>
<evidence type="ECO:0000256" key="10">
    <source>
        <dbReference type="ARBA" id="ARBA00029939"/>
    </source>
</evidence>
<name>A0A162EZT1_9BACI</name>
<dbReference type="Pfam" id="PF13434">
    <property type="entry name" value="Lys_Orn_oxgnase"/>
    <property type="match status" value="1"/>
</dbReference>
<comment type="catalytic activity">
    <reaction evidence="14">
        <text>L-lysine + NADPH + O2 = N(6)-hydroxy-L-lysine + NADP(+) + H2O</text>
        <dbReference type="Rhea" id="RHEA:23228"/>
        <dbReference type="ChEBI" id="CHEBI:15377"/>
        <dbReference type="ChEBI" id="CHEBI:15379"/>
        <dbReference type="ChEBI" id="CHEBI:32551"/>
        <dbReference type="ChEBI" id="CHEBI:57783"/>
        <dbReference type="ChEBI" id="CHEBI:57820"/>
        <dbReference type="ChEBI" id="CHEBI:58349"/>
        <dbReference type="EC" id="1.14.13.59"/>
    </reaction>
</comment>
<evidence type="ECO:0000256" key="4">
    <source>
        <dbReference type="ARBA" id="ARBA00013076"/>
    </source>
</evidence>
<dbReference type="OrthoDB" id="7527071at2"/>
<evidence type="ECO:0000256" key="3">
    <source>
        <dbReference type="ARBA" id="ARBA00007588"/>
    </source>
</evidence>
<dbReference type="RefSeq" id="WP_061947631.1">
    <property type="nucleotide sequence ID" value="NZ_LTAO01000003.1"/>
</dbReference>
<evidence type="ECO:0000256" key="12">
    <source>
        <dbReference type="ARBA" id="ARBA00032493"/>
    </source>
</evidence>
<evidence type="ECO:0000256" key="13">
    <source>
        <dbReference type="ARBA" id="ARBA00032738"/>
    </source>
</evidence>
<protein>
    <recommendedName>
        <fullName evidence="5">L-lysine N6-monooxygenase MbtG</fullName>
        <ecNumber evidence="4">1.14.13.59</ecNumber>
    </recommendedName>
    <alternativeName>
        <fullName evidence="13">Lysine 6-N-hydroxylase</fullName>
    </alternativeName>
    <alternativeName>
        <fullName evidence="12">Lysine N6-hydroxylase</fullName>
    </alternativeName>
    <alternativeName>
        <fullName evidence="10">Lysine-N-oxygenase</fullName>
    </alternativeName>
    <alternativeName>
        <fullName evidence="11">Mycobactin synthase protein G</fullName>
    </alternativeName>
</protein>
<evidence type="ECO:0000256" key="9">
    <source>
        <dbReference type="ARBA" id="ARBA00023002"/>
    </source>
</evidence>
<keyword evidence="16" id="KW-1185">Reference proteome</keyword>
<proteinExistence type="inferred from homology"/>
<comment type="cofactor">
    <cofactor evidence="1">
        <name>FAD</name>
        <dbReference type="ChEBI" id="CHEBI:57692"/>
    </cofactor>
</comment>
<keyword evidence="6" id="KW-0285">Flavoprotein</keyword>
<evidence type="ECO:0000313" key="15">
    <source>
        <dbReference type="EMBL" id="KYG34131.1"/>
    </source>
</evidence>
<evidence type="ECO:0000256" key="14">
    <source>
        <dbReference type="ARBA" id="ARBA00048407"/>
    </source>
</evidence>
<dbReference type="AlphaFoldDB" id="A0A162EZT1"/>
<keyword evidence="7" id="KW-0274">FAD</keyword>
<dbReference type="Proteomes" id="UP000075806">
    <property type="component" value="Unassembled WGS sequence"/>
</dbReference>